<name>A0ABP0HJ92_9DINO</name>
<sequence>MSDWSWQKYMDFTNAGRFGLKFTDHFMMKHGPQPDPKAAHHFRNLMPETRSTQNTLLSQQAFTDLERTLVEYEKEQKKLGRVGRDGEEFQADVVLDNDVEVTDTVMATQSPQDHQVAAHDPVCLPSRKCRRVHVAGEWSKGEMLVNHFGAPKFG</sequence>
<gene>
    <name evidence="1" type="ORF">CCMP2556_LOCUS1627</name>
    <name evidence="2" type="ORF">CCMP2556_LOCUS1998</name>
</gene>
<accession>A0ABP0HJ92</accession>
<protein>
    <submittedName>
        <fullName evidence="2">Uncharacterized protein</fullName>
    </submittedName>
</protein>
<comment type="caution">
    <text evidence="2">The sequence shown here is derived from an EMBL/GenBank/DDBJ whole genome shotgun (WGS) entry which is preliminary data.</text>
</comment>
<dbReference type="EMBL" id="CAXAMN010000547">
    <property type="protein sequence ID" value="CAK8989345.1"/>
    <property type="molecule type" value="Genomic_DNA"/>
</dbReference>
<dbReference type="EMBL" id="CAXAMN010000714">
    <property type="protein sequence ID" value="CAK8990284.1"/>
    <property type="molecule type" value="Genomic_DNA"/>
</dbReference>
<organism evidence="2 3">
    <name type="scientific">Durusdinium trenchii</name>
    <dbReference type="NCBI Taxonomy" id="1381693"/>
    <lineage>
        <taxon>Eukaryota</taxon>
        <taxon>Sar</taxon>
        <taxon>Alveolata</taxon>
        <taxon>Dinophyceae</taxon>
        <taxon>Suessiales</taxon>
        <taxon>Symbiodiniaceae</taxon>
        <taxon>Durusdinium</taxon>
    </lineage>
</organism>
<evidence type="ECO:0000313" key="1">
    <source>
        <dbReference type="EMBL" id="CAK8989345.1"/>
    </source>
</evidence>
<evidence type="ECO:0000313" key="2">
    <source>
        <dbReference type="EMBL" id="CAK8990284.1"/>
    </source>
</evidence>
<proteinExistence type="predicted"/>
<reference evidence="2 3" key="1">
    <citation type="submission" date="2024-02" db="EMBL/GenBank/DDBJ databases">
        <authorList>
            <person name="Chen Y."/>
            <person name="Shah S."/>
            <person name="Dougan E. K."/>
            <person name="Thang M."/>
            <person name="Chan C."/>
        </authorList>
    </citation>
    <scope>NUCLEOTIDE SEQUENCE [LARGE SCALE GENOMIC DNA]</scope>
</reference>
<keyword evidence="3" id="KW-1185">Reference proteome</keyword>
<evidence type="ECO:0000313" key="3">
    <source>
        <dbReference type="Proteomes" id="UP001642484"/>
    </source>
</evidence>
<dbReference type="Proteomes" id="UP001642484">
    <property type="component" value="Unassembled WGS sequence"/>
</dbReference>